<reference evidence="3" key="1">
    <citation type="submission" date="2023-06" db="EMBL/GenBank/DDBJ databases">
        <authorList>
            <person name="Noh H."/>
        </authorList>
    </citation>
    <scope>NUCLEOTIDE SEQUENCE</scope>
    <source>
        <strain evidence="3">DUCC20226</strain>
    </source>
</reference>
<dbReference type="AlphaFoldDB" id="A0AAD9SE30"/>
<dbReference type="CDD" id="cd22573">
    <property type="entry name" value="RMP1_RBD"/>
    <property type="match status" value="1"/>
</dbReference>
<dbReference type="GO" id="GO:0000466">
    <property type="term" value="P:maturation of 5.8S rRNA from tricistronic rRNA transcript (SSU-rRNA, 5.8S rRNA, LSU-rRNA)"/>
    <property type="evidence" value="ECO:0007669"/>
    <property type="project" value="TreeGrafter"/>
</dbReference>
<evidence type="ECO:0000313" key="3">
    <source>
        <dbReference type="EMBL" id="KAK2604346.1"/>
    </source>
</evidence>
<dbReference type="PANTHER" id="PTHR37792:SF1">
    <property type="entry name" value="RIBONUCLEASE MRP PROTEIN SUBUNIT RMP1"/>
    <property type="match status" value="1"/>
</dbReference>
<evidence type="ECO:0000259" key="2">
    <source>
        <dbReference type="Pfam" id="PF20945"/>
    </source>
</evidence>
<feature type="domain" description="RNase MRP protein 1 RNA binding" evidence="2">
    <location>
        <begin position="60"/>
        <end position="181"/>
    </location>
</feature>
<feature type="compositionally biased region" description="Acidic residues" evidence="1">
    <location>
        <begin position="247"/>
        <end position="256"/>
    </location>
</feature>
<proteinExistence type="predicted"/>
<evidence type="ECO:0000313" key="4">
    <source>
        <dbReference type="Proteomes" id="UP001265746"/>
    </source>
</evidence>
<evidence type="ECO:0000256" key="1">
    <source>
        <dbReference type="SAM" id="MobiDB-lite"/>
    </source>
</evidence>
<feature type="region of interest" description="Disordered" evidence="1">
    <location>
        <begin position="105"/>
        <end position="126"/>
    </location>
</feature>
<feature type="compositionally biased region" description="Basic and acidic residues" evidence="1">
    <location>
        <begin position="270"/>
        <end position="315"/>
    </location>
</feature>
<dbReference type="GO" id="GO:0000172">
    <property type="term" value="C:ribonuclease MRP complex"/>
    <property type="evidence" value="ECO:0007669"/>
    <property type="project" value="InterPro"/>
</dbReference>
<dbReference type="Proteomes" id="UP001265746">
    <property type="component" value="Unassembled WGS sequence"/>
</dbReference>
<dbReference type="PANTHER" id="PTHR37792">
    <property type="entry name" value="RIBONUCLEASE MRP PROTEIN SUBUNIT RMP1"/>
    <property type="match status" value="1"/>
</dbReference>
<gene>
    <name evidence="3" type="ORF">N8I77_007285</name>
</gene>
<protein>
    <recommendedName>
        <fullName evidence="2">RNase MRP protein 1 RNA binding domain-containing protein</fullName>
    </recommendedName>
</protein>
<comment type="caution">
    <text evidence="3">The sequence shown here is derived from an EMBL/GenBank/DDBJ whole genome shotgun (WGS) entry which is preliminary data.</text>
</comment>
<dbReference type="InterPro" id="IPR047204">
    <property type="entry name" value="RMP1_RBD"/>
</dbReference>
<dbReference type="Pfam" id="PF20945">
    <property type="entry name" value="RMP1"/>
    <property type="match status" value="1"/>
</dbReference>
<keyword evidence="4" id="KW-1185">Reference proteome</keyword>
<organism evidence="3 4">
    <name type="scientific">Phomopsis amygdali</name>
    <name type="common">Fusicoccum amygdali</name>
    <dbReference type="NCBI Taxonomy" id="1214568"/>
    <lineage>
        <taxon>Eukaryota</taxon>
        <taxon>Fungi</taxon>
        <taxon>Dikarya</taxon>
        <taxon>Ascomycota</taxon>
        <taxon>Pezizomycotina</taxon>
        <taxon>Sordariomycetes</taxon>
        <taxon>Sordariomycetidae</taxon>
        <taxon>Diaporthales</taxon>
        <taxon>Diaporthaceae</taxon>
        <taxon>Diaporthe</taxon>
    </lineage>
</organism>
<dbReference type="EMBL" id="JAUJFL010000004">
    <property type="protein sequence ID" value="KAK2604346.1"/>
    <property type="molecule type" value="Genomic_DNA"/>
</dbReference>
<sequence length="335" mass="36567">MNTWNYSTYTIPEGSHLRPLHPPRFLMANSPRSTTTKTEPLDLPTLQTSLSRLATAAHLLDGFVHRNKNQHRGTRWWAPFDMLRRSVRKLLPDLEGAVQRAELLSSSSAAAPSKRKKTSDKGGAARAVVATAKQPELDRVEVRAQWLHDVVAVKAFEAFTQLVADRQFAQLGLMLIGVLAQVEAALAPFVKPSGPEGEPEGGHGPEPVQVAAGVAVTQDASVAPQKRDVGAQQEDDLGVAVSRDELGGGDDEDDDVAPIARRASPPPEHPPTKERRPEEGEIKGKKRSRADDSSSSRIGRPEKLVRPESSRDEKKVKKKKKKGGDEFDDLFSSLV</sequence>
<dbReference type="GO" id="GO:0042134">
    <property type="term" value="F:rRNA primary transcript binding"/>
    <property type="evidence" value="ECO:0007669"/>
    <property type="project" value="InterPro"/>
</dbReference>
<dbReference type="InterPro" id="IPR047205">
    <property type="entry name" value="RMP1"/>
</dbReference>
<accession>A0AAD9SE30</accession>
<name>A0AAD9SE30_PHOAM</name>
<dbReference type="GO" id="GO:0000294">
    <property type="term" value="P:nuclear-transcribed mRNA catabolic process, RNase MRP-dependent"/>
    <property type="evidence" value="ECO:0007669"/>
    <property type="project" value="TreeGrafter"/>
</dbReference>
<feature type="region of interest" description="Disordered" evidence="1">
    <location>
        <begin position="220"/>
        <end position="335"/>
    </location>
</feature>